<sequence length="143" mass="14769">MKKHIVAGILILCLVSIAAVPVTQAFGLGDILKVGGIGILVDKFAGPLNSFVNTLTMNHNAGSDYATKVVPILSIGSGGYIGAAQVSGPQDQVDRVAAVFQIEGNFGGDQFRVKALVPSDSKNPLKLSRVQGVGVSAVIDVRI</sequence>
<dbReference type="AlphaFoldDB" id="A0A498R9B0"/>
<evidence type="ECO:0000313" key="3">
    <source>
        <dbReference type="Proteomes" id="UP000277811"/>
    </source>
</evidence>
<dbReference type="EMBL" id="UPPP01000116">
    <property type="protein sequence ID" value="VBB09296.1"/>
    <property type="molecule type" value="Genomic_DNA"/>
</dbReference>
<name>A0A498R9B0_9FIRM</name>
<reference evidence="2 3" key="1">
    <citation type="submission" date="2018-06" db="EMBL/GenBank/DDBJ databases">
        <authorList>
            <person name="Strepis N."/>
        </authorList>
    </citation>
    <scope>NUCLEOTIDE SEQUENCE [LARGE SCALE GENOMIC DNA]</scope>
    <source>
        <strain evidence="2">LUCI</strain>
    </source>
</reference>
<proteinExistence type="predicted"/>
<protein>
    <submittedName>
        <fullName evidence="2">Uncharacterized protein</fullName>
    </submittedName>
</protein>
<dbReference type="RefSeq" id="WP_122630096.1">
    <property type="nucleotide sequence ID" value="NZ_UPPP01000116.1"/>
</dbReference>
<keyword evidence="3" id="KW-1185">Reference proteome</keyword>
<organism evidence="2 3">
    <name type="scientific">Lucifera butyrica</name>
    <dbReference type="NCBI Taxonomy" id="1351585"/>
    <lineage>
        <taxon>Bacteria</taxon>
        <taxon>Bacillati</taxon>
        <taxon>Bacillota</taxon>
        <taxon>Negativicutes</taxon>
        <taxon>Veillonellales</taxon>
        <taxon>Veillonellaceae</taxon>
        <taxon>Lucifera</taxon>
    </lineage>
</organism>
<gene>
    <name evidence="2" type="ORF">LUCI_4586</name>
</gene>
<dbReference type="Proteomes" id="UP000277811">
    <property type="component" value="Unassembled WGS sequence"/>
</dbReference>
<feature type="chain" id="PRO_5038634997" evidence="1">
    <location>
        <begin position="19"/>
        <end position="143"/>
    </location>
</feature>
<feature type="signal peptide" evidence="1">
    <location>
        <begin position="1"/>
        <end position="18"/>
    </location>
</feature>
<accession>A0A498R9B0</accession>
<keyword evidence="1" id="KW-0732">Signal</keyword>
<evidence type="ECO:0000313" key="2">
    <source>
        <dbReference type="EMBL" id="VBB09296.1"/>
    </source>
</evidence>
<dbReference type="OrthoDB" id="1631671at2"/>
<evidence type="ECO:0000256" key="1">
    <source>
        <dbReference type="SAM" id="SignalP"/>
    </source>
</evidence>